<evidence type="ECO:0000256" key="1">
    <source>
        <dbReference type="SAM" id="SignalP"/>
    </source>
</evidence>
<evidence type="ECO:0008006" key="4">
    <source>
        <dbReference type="Google" id="ProtNLM"/>
    </source>
</evidence>
<dbReference type="Proteomes" id="UP000516148">
    <property type="component" value="Chromosome"/>
</dbReference>
<feature type="chain" id="PRO_5028968135" description="DUF3617 family protein" evidence="1">
    <location>
        <begin position="26"/>
        <end position="131"/>
    </location>
</feature>
<reference evidence="2 3" key="1">
    <citation type="submission" date="2020-09" db="EMBL/GenBank/DDBJ databases">
        <title>Sphingomonas sp., a new species isolated from pork steak.</title>
        <authorList>
            <person name="Heidler von Heilborn D."/>
        </authorList>
    </citation>
    <scope>NUCLEOTIDE SEQUENCE [LARGE SCALE GENOMIC DNA]</scope>
    <source>
        <strain evidence="3">S8-3T</strain>
    </source>
</reference>
<name>A0A7H0LJ78_9SPHN</name>
<accession>A0A7H0LJ78</accession>
<sequence>MTIAKSATLLLVALAIGGASTSSVAGRKGTWLSQELAGRIPGTPTDCIDLSRVDGPMIVDMHTILYRQSGKRIWRMDVGNTCPALREDMVLVIRPSDSRLCRNDTFQALDRDSRVPSISCRIGQFVPYDRP</sequence>
<dbReference type="KEGG" id="spap:H3Z74_00240"/>
<keyword evidence="3" id="KW-1185">Reference proteome</keyword>
<dbReference type="RefSeq" id="WP_187762040.1">
    <property type="nucleotide sequence ID" value="NZ_CP061038.1"/>
</dbReference>
<feature type="signal peptide" evidence="1">
    <location>
        <begin position="1"/>
        <end position="25"/>
    </location>
</feature>
<organism evidence="2 3">
    <name type="scientific">Sphingomonas alpina</name>
    <dbReference type="NCBI Taxonomy" id="653931"/>
    <lineage>
        <taxon>Bacteria</taxon>
        <taxon>Pseudomonadati</taxon>
        <taxon>Pseudomonadota</taxon>
        <taxon>Alphaproteobacteria</taxon>
        <taxon>Sphingomonadales</taxon>
        <taxon>Sphingomonadaceae</taxon>
        <taxon>Sphingomonas</taxon>
    </lineage>
</organism>
<gene>
    <name evidence="2" type="ORF">H3Z74_00240</name>
</gene>
<protein>
    <recommendedName>
        <fullName evidence="4">DUF3617 family protein</fullName>
    </recommendedName>
</protein>
<proteinExistence type="predicted"/>
<keyword evidence="1" id="KW-0732">Signal</keyword>
<dbReference type="AlphaFoldDB" id="A0A7H0LJ78"/>
<dbReference type="EMBL" id="CP061038">
    <property type="protein sequence ID" value="QNQ09731.1"/>
    <property type="molecule type" value="Genomic_DNA"/>
</dbReference>
<evidence type="ECO:0000313" key="2">
    <source>
        <dbReference type="EMBL" id="QNQ09731.1"/>
    </source>
</evidence>
<evidence type="ECO:0000313" key="3">
    <source>
        <dbReference type="Proteomes" id="UP000516148"/>
    </source>
</evidence>